<evidence type="ECO:0000313" key="2">
    <source>
        <dbReference type="Proteomes" id="UP001317001"/>
    </source>
</evidence>
<evidence type="ECO:0000313" key="1">
    <source>
        <dbReference type="EMBL" id="UUV22798.1"/>
    </source>
</evidence>
<reference evidence="1 2" key="1">
    <citation type="submission" date="2022-08" db="EMBL/GenBank/DDBJ databases">
        <title>Myroides zhujiangensis sp. nov., a novel bacterium isolated from sediment in the Pearl River Estuary.</title>
        <authorList>
            <person name="Cui L."/>
        </authorList>
    </citation>
    <scope>NUCLEOTIDE SEQUENCE [LARGE SCALE GENOMIC DNA]</scope>
    <source>
        <strain evidence="1 2">SCSIO 72103</strain>
    </source>
</reference>
<proteinExistence type="predicted"/>
<keyword evidence="2" id="KW-1185">Reference proteome</keyword>
<dbReference type="EMBL" id="CP102382">
    <property type="protein sequence ID" value="UUV22798.1"/>
    <property type="molecule type" value="Genomic_DNA"/>
</dbReference>
<protein>
    <submittedName>
        <fullName evidence="1">Uncharacterized protein</fullName>
    </submittedName>
</protein>
<dbReference type="RefSeq" id="WP_257500708.1">
    <property type="nucleotide sequence ID" value="NZ_CP102382.1"/>
</dbReference>
<dbReference type="Proteomes" id="UP001317001">
    <property type="component" value="Chromosome"/>
</dbReference>
<sequence>MSIFVSVDPLAEETMTPYQYVTNNPIMFIDPTGMKGESTDVTKNDDGTYKVVGGNLNDNDKGIYVVDSNGKRTGEKIGESLTMYSFYNADSWDAEEGKKIGWVGTIDTKSKESGKLASNFIQKAETTFIGSYMFNATDGKKFDFKRDNDAENNDRDFHHRGSLWNTKAEGPKVYATARDAGNYSAGYISAINGLTWEQARWGFDRLEQFKSGNNEGPQSTQAQRAGFNYGASVRPMLNARRGRAIEAQKIIISTKERWMKL</sequence>
<gene>
    <name evidence="1" type="ORF">NPX36_01720</name>
</gene>
<dbReference type="Gene3D" id="2.180.10.10">
    <property type="entry name" value="RHS repeat-associated core"/>
    <property type="match status" value="1"/>
</dbReference>
<name>A0ABY5NWE9_9FLAO</name>
<organism evidence="1 2">
    <name type="scientific">Paenimyroides aestuarii</name>
    <dbReference type="NCBI Taxonomy" id="2968490"/>
    <lineage>
        <taxon>Bacteria</taxon>
        <taxon>Pseudomonadati</taxon>
        <taxon>Bacteroidota</taxon>
        <taxon>Flavobacteriia</taxon>
        <taxon>Flavobacteriales</taxon>
        <taxon>Flavobacteriaceae</taxon>
        <taxon>Paenimyroides</taxon>
    </lineage>
</organism>
<accession>A0ABY5NWE9</accession>